<protein>
    <submittedName>
        <fullName evidence="2">Phasin family protein</fullName>
    </submittedName>
</protein>
<evidence type="ECO:0000313" key="2">
    <source>
        <dbReference type="EMBL" id="MPR24945.1"/>
    </source>
</evidence>
<evidence type="ECO:0000313" key="3">
    <source>
        <dbReference type="Proteomes" id="UP000403266"/>
    </source>
</evidence>
<accession>A0A5N7MDL1</accession>
<dbReference type="AlphaFoldDB" id="A0A5N7MDL1"/>
<feature type="domain" description="Phasin" evidence="1">
    <location>
        <begin position="7"/>
        <end position="102"/>
    </location>
</feature>
<gene>
    <name evidence="2" type="ORF">FS320_06780</name>
</gene>
<comment type="caution">
    <text evidence="2">The sequence shown here is derived from an EMBL/GenBank/DDBJ whole genome shotgun (WGS) entry which is preliminary data.</text>
</comment>
<dbReference type="InterPro" id="IPR018968">
    <property type="entry name" value="Phasin"/>
</dbReference>
<organism evidence="2 3">
    <name type="scientific">Microvirga tunisiensis</name>
    <dbReference type="NCBI Taxonomy" id="2108360"/>
    <lineage>
        <taxon>Bacteria</taxon>
        <taxon>Pseudomonadati</taxon>
        <taxon>Pseudomonadota</taxon>
        <taxon>Alphaproteobacteria</taxon>
        <taxon>Hyphomicrobiales</taxon>
        <taxon>Methylobacteriaceae</taxon>
        <taxon>Microvirga</taxon>
    </lineage>
</organism>
<dbReference type="Pfam" id="PF09361">
    <property type="entry name" value="Phasin_2"/>
    <property type="match status" value="1"/>
</dbReference>
<dbReference type="EMBL" id="VOSK01000014">
    <property type="protein sequence ID" value="MPR24945.1"/>
    <property type="molecule type" value="Genomic_DNA"/>
</dbReference>
<dbReference type="Proteomes" id="UP000403266">
    <property type="component" value="Unassembled WGS sequence"/>
</dbReference>
<reference evidence="2 3" key="1">
    <citation type="journal article" date="2019" name="Syst. Appl. Microbiol.">
        <title>Microvirga tunisiensis sp. nov., a root nodule symbiotic bacterium isolated from Lupinus micranthus and L. luteus grown in Northern Tunisia.</title>
        <authorList>
            <person name="Msaddak A."/>
            <person name="Rejili M."/>
            <person name="Duran D."/>
            <person name="Mars M."/>
            <person name="Palacios J.M."/>
            <person name="Ruiz-Argueso T."/>
            <person name="Rey L."/>
            <person name="Imperial J."/>
        </authorList>
    </citation>
    <scope>NUCLEOTIDE SEQUENCE [LARGE SCALE GENOMIC DNA]</scope>
    <source>
        <strain evidence="2 3">Lmie10</strain>
    </source>
</reference>
<evidence type="ECO:0000259" key="1">
    <source>
        <dbReference type="Pfam" id="PF09361"/>
    </source>
</evidence>
<sequence length="111" mass="11829">MLQPLTQIQKFGQDNLDATVKALGAFSSNSQTIASETADFARKSFEQTSATVEKLLGVQTLDKAVEIQTAFVKGAYDSLVSQTAKMSALYSALATETMKPYEGLLSKATAA</sequence>
<proteinExistence type="predicted"/>
<dbReference type="OrthoDB" id="7678100at2"/>
<name>A0A5N7MDL1_9HYPH</name>
<dbReference type="RefSeq" id="WP_152710331.1">
    <property type="nucleotide sequence ID" value="NZ_VOSJ01000045.1"/>
</dbReference>
<keyword evidence="3" id="KW-1185">Reference proteome</keyword>